<dbReference type="InterPro" id="IPR036390">
    <property type="entry name" value="WH_DNA-bd_sf"/>
</dbReference>
<dbReference type="Gene3D" id="1.20.120.530">
    <property type="entry name" value="GntR ligand-binding domain-like"/>
    <property type="match status" value="1"/>
</dbReference>
<keyword evidence="1" id="KW-0805">Transcription regulation</keyword>
<keyword evidence="2" id="KW-0238">DNA-binding</keyword>
<dbReference type="AlphaFoldDB" id="A0A1I0MWI2"/>
<evidence type="ECO:0000313" key="5">
    <source>
        <dbReference type="EMBL" id="SEV92640.1"/>
    </source>
</evidence>
<gene>
    <name evidence="5" type="ORF">SAMN05444851_0361</name>
</gene>
<dbReference type="CDD" id="cd07377">
    <property type="entry name" value="WHTH_GntR"/>
    <property type="match status" value="1"/>
</dbReference>
<evidence type="ECO:0000313" key="6">
    <source>
        <dbReference type="Proteomes" id="UP000199650"/>
    </source>
</evidence>
<dbReference type="Pfam" id="PF00392">
    <property type="entry name" value="GntR"/>
    <property type="match status" value="1"/>
</dbReference>
<dbReference type="OrthoDB" id="7834120at2"/>
<dbReference type="SMART" id="SM00895">
    <property type="entry name" value="FCD"/>
    <property type="match status" value="1"/>
</dbReference>
<dbReference type="Pfam" id="PF07729">
    <property type="entry name" value="FCD"/>
    <property type="match status" value="1"/>
</dbReference>
<organism evidence="5 6">
    <name type="scientific">Aliiroseovarius sediminilitoris</name>
    <dbReference type="NCBI Taxonomy" id="1173584"/>
    <lineage>
        <taxon>Bacteria</taxon>
        <taxon>Pseudomonadati</taxon>
        <taxon>Pseudomonadota</taxon>
        <taxon>Alphaproteobacteria</taxon>
        <taxon>Rhodobacterales</taxon>
        <taxon>Paracoccaceae</taxon>
        <taxon>Aliiroseovarius</taxon>
    </lineage>
</organism>
<dbReference type="Gene3D" id="1.10.10.10">
    <property type="entry name" value="Winged helix-like DNA-binding domain superfamily/Winged helix DNA-binding domain"/>
    <property type="match status" value="1"/>
</dbReference>
<dbReference type="STRING" id="1173584.SAMN05444851_0361"/>
<evidence type="ECO:0000259" key="4">
    <source>
        <dbReference type="PROSITE" id="PS50949"/>
    </source>
</evidence>
<dbReference type="PANTHER" id="PTHR43537:SF41">
    <property type="entry name" value="TRANSCRIPTIONAL REGULATORY PROTEIN"/>
    <property type="match status" value="1"/>
</dbReference>
<dbReference type="Proteomes" id="UP000199650">
    <property type="component" value="Unassembled WGS sequence"/>
</dbReference>
<dbReference type="InterPro" id="IPR008920">
    <property type="entry name" value="TF_FadR/GntR_C"/>
</dbReference>
<dbReference type="PROSITE" id="PS50949">
    <property type="entry name" value="HTH_GNTR"/>
    <property type="match status" value="1"/>
</dbReference>
<accession>A0A1I0MWI2</accession>
<dbReference type="RefSeq" id="WP_091427762.1">
    <property type="nucleotide sequence ID" value="NZ_FOJB01000001.1"/>
</dbReference>
<sequence>MQLRSVDISKTASAATIIFDALKKAIIEGEIEEGAPLRQDEIAKMFNTSRIPVREAILRLEEHGLVRSQRYKGAVVSSLSSTEASEIFDFRAVLEPHVIRHAVPKMTPDILAQARSYCEAFHMEADPMKWGDLNRQFHATLYNASGLTYHLEAIDGALNRIDRYLRAQLVLSEGMSRANEEHMQIQNACERGDADEAAALTERHILGARESLILHLSSITG</sequence>
<proteinExistence type="predicted"/>
<dbReference type="SUPFAM" id="SSF48008">
    <property type="entry name" value="GntR ligand-binding domain-like"/>
    <property type="match status" value="1"/>
</dbReference>
<dbReference type="SUPFAM" id="SSF46785">
    <property type="entry name" value="Winged helix' DNA-binding domain"/>
    <property type="match status" value="1"/>
</dbReference>
<evidence type="ECO:0000256" key="1">
    <source>
        <dbReference type="ARBA" id="ARBA00023015"/>
    </source>
</evidence>
<dbReference type="InterPro" id="IPR011711">
    <property type="entry name" value="GntR_C"/>
</dbReference>
<name>A0A1I0MWI2_9RHOB</name>
<dbReference type="PANTHER" id="PTHR43537">
    <property type="entry name" value="TRANSCRIPTIONAL REGULATOR, GNTR FAMILY"/>
    <property type="match status" value="1"/>
</dbReference>
<evidence type="ECO:0000256" key="2">
    <source>
        <dbReference type="ARBA" id="ARBA00023125"/>
    </source>
</evidence>
<protein>
    <submittedName>
        <fullName evidence="5">Transcriptional regulator, GntR family</fullName>
    </submittedName>
</protein>
<keyword evidence="6" id="KW-1185">Reference proteome</keyword>
<dbReference type="SMART" id="SM00345">
    <property type="entry name" value="HTH_GNTR"/>
    <property type="match status" value="1"/>
</dbReference>
<dbReference type="GO" id="GO:0003677">
    <property type="term" value="F:DNA binding"/>
    <property type="evidence" value="ECO:0007669"/>
    <property type="project" value="UniProtKB-KW"/>
</dbReference>
<keyword evidence="3" id="KW-0804">Transcription</keyword>
<dbReference type="InterPro" id="IPR000524">
    <property type="entry name" value="Tscrpt_reg_HTH_GntR"/>
</dbReference>
<evidence type="ECO:0000256" key="3">
    <source>
        <dbReference type="ARBA" id="ARBA00023163"/>
    </source>
</evidence>
<dbReference type="GO" id="GO:0003700">
    <property type="term" value="F:DNA-binding transcription factor activity"/>
    <property type="evidence" value="ECO:0007669"/>
    <property type="project" value="InterPro"/>
</dbReference>
<dbReference type="EMBL" id="FOJB01000001">
    <property type="protein sequence ID" value="SEV92640.1"/>
    <property type="molecule type" value="Genomic_DNA"/>
</dbReference>
<reference evidence="5 6" key="1">
    <citation type="submission" date="2016-10" db="EMBL/GenBank/DDBJ databases">
        <authorList>
            <person name="de Groot N.N."/>
        </authorList>
    </citation>
    <scope>NUCLEOTIDE SEQUENCE [LARGE SCALE GENOMIC DNA]</scope>
    <source>
        <strain evidence="5 6">DSM 29439</strain>
    </source>
</reference>
<dbReference type="InterPro" id="IPR036388">
    <property type="entry name" value="WH-like_DNA-bd_sf"/>
</dbReference>
<feature type="domain" description="HTH gntR-type" evidence="4">
    <location>
        <begin position="12"/>
        <end position="79"/>
    </location>
</feature>